<feature type="domain" description="HTH marR-type" evidence="4">
    <location>
        <begin position="1"/>
        <end position="139"/>
    </location>
</feature>
<dbReference type="InterPro" id="IPR000835">
    <property type="entry name" value="HTH_MarR-typ"/>
</dbReference>
<dbReference type="SMART" id="SM00347">
    <property type="entry name" value="HTH_MARR"/>
    <property type="match status" value="1"/>
</dbReference>
<accession>A0ABS8FYF5</accession>
<dbReference type="PANTHER" id="PTHR42756:SF1">
    <property type="entry name" value="TRANSCRIPTIONAL REPRESSOR OF EMRAB OPERON"/>
    <property type="match status" value="1"/>
</dbReference>
<dbReference type="PROSITE" id="PS50995">
    <property type="entry name" value="HTH_MARR_2"/>
    <property type="match status" value="1"/>
</dbReference>
<proteinExistence type="predicted"/>
<dbReference type="InterPro" id="IPR036390">
    <property type="entry name" value="WH_DNA-bd_sf"/>
</dbReference>
<organism evidence="5 6">
    <name type="scientific">Ruminococcus turbiniformis</name>
    <dbReference type="NCBI Taxonomy" id="2881258"/>
    <lineage>
        <taxon>Bacteria</taxon>
        <taxon>Bacillati</taxon>
        <taxon>Bacillota</taxon>
        <taxon>Clostridia</taxon>
        <taxon>Eubacteriales</taxon>
        <taxon>Oscillospiraceae</taxon>
        <taxon>Ruminococcus</taxon>
    </lineage>
</organism>
<keyword evidence="1" id="KW-0805">Transcription regulation</keyword>
<evidence type="ECO:0000256" key="3">
    <source>
        <dbReference type="ARBA" id="ARBA00023163"/>
    </source>
</evidence>
<name>A0ABS8FYF5_9FIRM</name>
<sequence length="152" mass="17349">MNCKIDGLPALGLMGVVTHRVMNRAKAMYQEFDMNGIQASILFSLNREDALSQKELAAYLHVTPPSITSAIQKMEREGYLTRHTDTADLRVMRLSLTGKGKECIRSVKKVAEDMEELMFSDIDDKEKQTFKNVLLKINDNLEKDAKERKDRL</sequence>
<dbReference type="Gene3D" id="1.10.10.10">
    <property type="entry name" value="Winged helix-like DNA-binding domain superfamily/Winged helix DNA-binding domain"/>
    <property type="match status" value="1"/>
</dbReference>
<evidence type="ECO:0000313" key="5">
    <source>
        <dbReference type="EMBL" id="MCC2255002.1"/>
    </source>
</evidence>
<dbReference type="PRINTS" id="PR00598">
    <property type="entry name" value="HTHMARR"/>
</dbReference>
<gene>
    <name evidence="5" type="ORF">LKD70_11315</name>
</gene>
<evidence type="ECO:0000259" key="4">
    <source>
        <dbReference type="PROSITE" id="PS50995"/>
    </source>
</evidence>
<dbReference type="PANTHER" id="PTHR42756">
    <property type="entry name" value="TRANSCRIPTIONAL REGULATOR, MARR"/>
    <property type="match status" value="1"/>
</dbReference>
<dbReference type="Pfam" id="PF01047">
    <property type="entry name" value="MarR"/>
    <property type="match status" value="1"/>
</dbReference>
<protein>
    <submittedName>
        <fullName evidence="5">MarR family transcriptional regulator</fullName>
    </submittedName>
</protein>
<evidence type="ECO:0000256" key="2">
    <source>
        <dbReference type="ARBA" id="ARBA00023125"/>
    </source>
</evidence>
<dbReference type="RefSeq" id="WP_227708143.1">
    <property type="nucleotide sequence ID" value="NZ_JAJEQX010000020.1"/>
</dbReference>
<keyword evidence="3" id="KW-0804">Transcription</keyword>
<reference evidence="5 6" key="1">
    <citation type="submission" date="2021-10" db="EMBL/GenBank/DDBJ databases">
        <title>Anaerobic single-cell dispensing facilitates the cultivation of human gut bacteria.</title>
        <authorList>
            <person name="Afrizal A."/>
        </authorList>
    </citation>
    <scope>NUCLEOTIDE SEQUENCE [LARGE SCALE GENOMIC DNA]</scope>
    <source>
        <strain evidence="5 6">CLA-AA-H200</strain>
    </source>
</reference>
<evidence type="ECO:0000313" key="6">
    <source>
        <dbReference type="Proteomes" id="UP001198151"/>
    </source>
</evidence>
<comment type="caution">
    <text evidence="5">The sequence shown here is derived from an EMBL/GenBank/DDBJ whole genome shotgun (WGS) entry which is preliminary data.</text>
</comment>
<dbReference type="SUPFAM" id="SSF46785">
    <property type="entry name" value="Winged helix' DNA-binding domain"/>
    <property type="match status" value="1"/>
</dbReference>
<dbReference type="InterPro" id="IPR036388">
    <property type="entry name" value="WH-like_DNA-bd_sf"/>
</dbReference>
<dbReference type="EMBL" id="JAJEQX010000020">
    <property type="protein sequence ID" value="MCC2255002.1"/>
    <property type="molecule type" value="Genomic_DNA"/>
</dbReference>
<dbReference type="Proteomes" id="UP001198151">
    <property type="component" value="Unassembled WGS sequence"/>
</dbReference>
<evidence type="ECO:0000256" key="1">
    <source>
        <dbReference type="ARBA" id="ARBA00023015"/>
    </source>
</evidence>
<keyword evidence="2" id="KW-0238">DNA-binding</keyword>
<keyword evidence="6" id="KW-1185">Reference proteome</keyword>